<dbReference type="PROSITE" id="PS50943">
    <property type="entry name" value="HTH_CROC1"/>
    <property type="match status" value="1"/>
</dbReference>
<evidence type="ECO:0000259" key="1">
    <source>
        <dbReference type="PROSITE" id="PS50943"/>
    </source>
</evidence>
<protein>
    <submittedName>
        <fullName evidence="2">Helix-turn-helix domain-containing protein</fullName>
    </submittedName>
</protein>
<reference evidence="3" key="1">
    <citation type="submission" date="2016-06" db="EMBL/GenBank/DDBJ databases">
        <authorList>
            <person name="Varghese N."/>
            <person name="Submissions Spin"/>
        </authorList>
    </citation>
    <scope>NUCLEOTIDE SEQUENCE [LARGE SCALE GENOMIC DNA]</scope>
    <source>
        <strain evidence="3">DSM 43168</strain>
    </source>
</reference>
<dbReference type="InterPro" id="IPR010982">
    <property type="entry name" value="Lambda_DNA-bd_dom_sf"/>
</dbReference>
<proteinExistence type="predicted"/>
<dbReference type="CDD" id="cd00093">
    <property type="entry name" value="HTH_XRE"/>
    <property type="match status" value="1"/>
</dbReference>
<dbReference type="SMART" id="SM00530">
    <property type="entry name" value="HTH_XRE"/>
    <property type="match status" value="1"/>
</dbReference>
<dbReference type="STRING" id="47853.TK50_29330"/>
<dbReference type="InterPro" id="IPR001387">
    <property type="entry name" value="Cro/C1-type_HTH"/>
</dbReference>
<dbReference type="GO" id="GO:0003677">
    <property type="term" value="F:DNA binding"/>
    <property type="evidence" value="ECO:0007669"/>
    <property type="project" value="InterPro"/>
</dbReference>
<dbReference type="Proteomes" id="UP000183585">
    <property type="component" value="Unassembled WGS sequence"/>
</dbReference>
<sequence length="135" mass="14370">MDNGEPPIGRRVAQWRARRRMTQQMLADRLGKSKSWVDKVERGVRALDRFSVIQDVAEVLRVDAAVLLGGDVRPAGTAGTEGVQGVRAALACHGIRATGPEVWPVGPTGELHRRARGGPAPAGVAHLATAIGLIR</sequence>
<evidence type="ECO:0000313" key="3">
    <source>
        <dbReference type="Proteomes" id="UP000183585"/>
    </source>
</evidence>
<dbReference type="AlphaFoldDB" id="A0A1C5AH78"/>
<dbReference type="Pfam" id="PF13560">
    <property type="entry name" value="HTH_31"/>
    <property type="match status" value="1"/>
</dbReference>
<evidence type="ECO:0000313" key="2">
    <source>
        <dbReference type="EMBL" id="SCF44577.1"/>
    </source>
</evidence>
<gene>
    <name evidence="2" type="ORF">GA0070563_11311</name>
</gene>
<organism evidence="2 3">
    <name type="scientific">Micromonospora carbonacea</name>
    <dbReference type="NCBI Taxonomy" id="47853"/>
    <lineage>
        <taxon>Bacteria</taxon>
        <taxon>Bacillati</taxon>
        <taxon>Actinomycetota</taxon>
        <taxon>Actinomycetes</taxon>
        <taxon>Micromonosporales</taxon>
        <taxon>Micromonosporaceae</taxon>
        <taxon>Micromonospora</taxon>
    </lineage>
</organism>
<name>A0A1C5AH78_9ACTN</name>
<dbReference type="Gene3D" id="1.10.260.40">
    <property type="entry name" value="lambda repressor-like DNA-binding domains"/>
    <property type="match status" value="1"/>
</dbReference>
<dbReference type="SUPFAM" id="SSF47413">
    <property type="entry name" value="lambda repressor-like DNA-binding domains"/>
    <property type="match status" value="1"/>
</dbReference>
<dbReference type="EMBL" id="FMCT01000013">
    <property type="protein sequence ID" value="SCF44577.1"/>
    <property type="molecule type" value="Genomic_DNA"/>
</dbReference>
<feature type="domain" description="HTH cro/C1-type" evidence="1">
    <location>
        <begin position="12"/>
        <end position="67"/>
    </location>
</feature>
<accession>A0A1C5AH78</accession>
<keyword evidence="3" id="KW-1185">Reference proteome</keyword>